<dbReference type="EMBL" id="BAABHQ010000002">
    <property type="protein sequence ID" value="GAA4866289.1"/>
    <property type="molecule type" value="Genomic_DNA"/>
</dbReference>
<dbReference type="Proteomes" id="UP001500457">
    <property type="component" value="Unassembled WGS sequence"/>
</dbReference>
<proteinExistence type="predicted"/>
<keyword evidence="2 4" id="KW-0472">Membrane</keyword>
<evidence type="ECO:0000256" key="2">
    <source>
        <dbReference type="ARBA" id="ARBA00023136"/>
    </source>
</evidence>
<accession>A0ABP9E259</accession>
<keyword evidence="4" id="KW-0812">Transmembrane</keyword>
<feature type="transmembrane region" description="Helical" evidence="4">
    <location>
        <begin position="256"/>
        <end position="277"/>
    </location>
</feature>
<feature type="compositionally biased region" description="Acidic residues" evidence="3">
    <location>
        <begin position="164"/>
        <end position="174"/>
    </location>
</feature>
<dbReference type="PANTHER" id="PTHR37042:SF4">
    <property type="entry name" value="OUTER MEMBRANE PROTEIN RV1973"/>
    <property type="match status" value="1"/>
</dbReference>
<evidence type="ECO:0000313" key="6">
    <source>
        <dbReference type="Proteomes" id="UP001500457"/>
    </source>
</evidence>
<protein>
    <recommendedName>
        <fullName evidence="7">Mce-associated membrane protein</fullName>
    </recommendedName>
</protein>
<feature type="compositionally biased region" description="Low complexity" evidence="3">
    <location>
        <begin position="110"/>
        <end position="135"/>
    </location>
</feature>
<evidence type="ECO:0000256" key="1">
    <source>
        <dbReference type="ARBA" id="ARBA00004370"/>
    </source>
</evidence>
<name>A0ABP9E259_9PSEU</name>
<gene>
    <name evidence="5" type="ORF">GCM10023203_13210</name>
</gene>
<evidence type="ECO:0000313" key="5">
    <source>
        <dbReference type="EMBL" id="GAA4866289.1"/>
    </source>
</evidence>
<feature type="compositionally biased region" description="Low complexity" evidence="3">
    <location>
        <begin position="145"/>
        <end position="163"/>
    </location>
</feature>
<dbReference type="SUPFAM" id="SSF54427">
    <property type="entry name" value="NTF2-like"/>
    <property type="match status" value="1"/>
</dbReference>
<feature type="region of interest" description="Disordered" evidence="3">
    <location>
        <begin position="1"/>
        <end position="239"/>
    </location>
</feature>
<dbReference type="PANTHER" id="PTHR37042">
    <property type="entry name" value="OUTER MEMBRANE PROTEIN RV1973"/>
    <property type="match status" value="1"/>
</dbReference>
<feature type="compositionally biased region" description="Low complexity" evidence="3">
    <location>
        <begin position="75"/>
        <end position="90"/>
    </location>
</feature>
<organism evidence="5 6">
    <name type="scientific">Actinomycetospora straminea</name>
    <dbReference type="NCBI Taxonomy" id="663607"/>
    <lineage>
        <taxon>Bacteria</taxon>
        <taxon>Bacillati</taxon>
        <taxon>Actinomycetota</taxon>
        <taxon>Actinomycetes</taxon>
        <taxon>Pseudonocardiales</taxon>
        <taxon>Pseudonocardiaceae</taxon>
        <taxon>Actinomycetospora</taxon>
    </lineage>
</organism>
<dbReference type="InterPro" id="IPR032710">
    <property type="entry name" value="NTF2-like_dom_sf"/>
</dbReference>
<feature type="compositionally biased region" description="Low complexity" evidence="3">
    <location>
        <begin position="175"/>
        <end position="190"/>
    </location>
</feature>
<reference evidence="6" key="1">
    <citation type="journal article" date="2019" name="Int. J. Syst. Evol. Microbiol.">
        <title>The Global Catalogue of Microorganisms (GCM) 10K type strain sequencing project: providing services to taxonomists for standard genome sequencing and annotation.</title>
        <authorList>
            <consortium name="The Broad Institute Genomics Platform"/>
            <consortium name="The Broad Institute Genome Sequencing Center for Infectious Disease"/>
            <person name="Wu L."/>
            <person name="Ma J."/>
        </authorList>
    </citation>
    <scope>NUCLEOTIDE SEQUENCE [LARGE SCALE GENOMIC DNA]</scope>
    <source>
        <strain evidence="6">JCM 17983</strain>
    </source>
</reference>
<keyword evidence="6" id="KW-1185">Reference proteome</keyword>
<sequence>MTVPPRSRTKPGSTARRPKVAGLRQHAHAGAGAGTVDPVDAPDLDDRLDAAVVDDRVAPEPDTAPDHAASRPNGTAATPVPDVPEAPTAEPETDAEPDPVASAETTALPAPVTDEAAVDTAAGATTEAAAAPDTATETETETETATETATAPGSRTADATAADEATDADAETTEAGDTAKVAATTVTTPRPKARRGTTRMTPRADAGTATKERPAGDVAALTRAAKPTRTGGKGAGSPSRFARERAALTRFGASRALPVVLVVVTVLCLALGGLAFWQGRQAWTSGPVSNQAVVDVGGTAELVGQSREAIEKIFSYDFSRLDDSADAARTMSTGQFSQRYMAVFDQTIRQPAQQQQLKQTATVVNIGVTQMRDDRATVMALTQFSAQRTTTGQSTNAPGLLRLEMERVDGRWKLAELTPLTAQR</sequence>
<evidence type="ECO:0008006" key="7">
    <source>
        <dbReference type="Google" id="ProtNLM"/>
    </source>
</evidence>
<evidence type="ECO:0000256" key="4">
    <source>
        <dbReference type="SAM" id="Phobius"/>
    </source>
</evidence>
<comment type="subcellular location">
    <subcellularLocation>
        <location evidence="1">Membrane</location>
    </subcellularLocation>
</comment>
<comment type="caution">
    <text evidence="5">The sequence shown here is derived from an EMBL/GenBank/DDBJ whole genome shotgun (WGS) entry which is preliminary data.</text>
</comment>
<evidence type="ECO:0000256" key="3">
    <source>
        <dbReference type="SAM" id="MobiDB-lite"/>
    </source>
</evidence>
<feature type="compositionally biased region" description="Basic and acidic residues" evidence="3">
    <location>
        <begin position="44"/>
        <end position="69"/>
    </location>
</feature>
<keyword evidence="4" id="KW-1133">Transmembrane helix</keyword>